<evidence type="ECO:0000256" key="5">
    <source>
        <dbReference type="ARBA" id="ARBA00023128"/>
    </source>
</evidence>
<keyword evidence="5" id="KW-0496">Mitochondrion</keyword>
<dbReference type="GeneID" id="64600415"/>
<dbReference type="PANTHER" id="PTHR12810:SF0">
    <property type="entry name" value="SMALL RIBOSOMAL SUBUNIT PROTEIN MS29"/>
    <property type="match status" value="1"/>
</dbReference>
<gene>
    <name evidence="9" type="ORF">HD556DRAFT_1443690</name>
</gene>
<dbReference type="SUPFAM" id="SSF52540">
    <property type="entry name" value="P-loop containing nucleoside triphosphate hydrolases"/>
    <property type="match status" value="1"/>
</dbReference>
<keyword evidence="4" id="KW-0689">Ribosomal protein</keyword>
<dbReference type="GO" id="GO:0003735">
    <property type="term" value="F:structural constituent of ribosome"/>
    <property type="evidence" value="ECO:0007669"/>
    <property type="project" value="TreeGrafter"/>
</dbReference>
<evidence type="ECO:0000256" key="7">
    <source>
        <dbReference type="ARBA" id="ARBA00035140"/>
    </source>
</evidence>
<evidence type="ECO:0000256" key="4">
    <source>
        <dbReference type="ARBA" id="ARBA00022980"/>
    </source>
</evidence>
<dbReference type="RefSeq" id="XP_041159716.1">
    <property type="nucleotide sequence ID" value="XM_041306651.1"/>
</dbReference>
<evidence type="ECO:0000256" key="8">
    <source>
        <dbReference type="SAM" id="MobiDB-lite"/>
    </source>
</evidence>
<dbReference type="Pfam" id="PF10236">
    <property type="entry name" value="DAP3"/>
    <property type="match status" value="1"/>
</dbReference>
<dbReference type="EMBL" id="JABBWE010000031">
    <property type="protein sequence ID" value="KAG1793260.1"/>
    <property type="molecule type" value="Genomic_DNA"/>
</dbReference>
<name>A0A9P7ANK3_9AGAM</name>
<comment type="caution">
    <text evidence="9">The sequence shown here is derived from an EMBL/GenBank/DDBJ whole genome shotgun (WGS) entry which is preliminary data.</text>
</comment>
<dbReference type="Proteomes" id="UP000719766">
    <property type="component" value="Unassembled WGS sequence"/>
</dbReference>
<keyword evidence="6" id="KW-0687">Ribonucleoprotein</keyword>
<evidence type="ECO:0000256" key="1">
    <source>
        <dbReference type="ARBA" id="ARBA00004173"/>
    </source>
</evidence>
<comment type="subcellular location">
    <subcellularLocation>
        <location evidence="1">Mitochondrion</location>
    </subcellularLocation>
</comment>
<dbReference type="GO" id="GO:0005763">
    <property type="term" value="C:mitochondrial small ribosomal subunit"/>
    <property type="evidence" value="ECO:0007669"/>
    <property type="project" value="TreeGrafter"/>
</dbReference>
<keyword evidence="10" id="KW-1185">Reference proteome</keyword>
<organism evidence="9 10">
    <name type="scientific">Suillus plorans</name>
    <dbReference type="NCBI Taxonomy" id="116603"/>
    <lineage>
        <taxon>Eukaryota</taxon>
        <taxon>Fungi</taxon>
        <taxon>Dikarya</taxon>
        <taxon>Basidiomycota</taxon>
        <taxon>Agaricomycotina</taxon>
        <taxon>Agaricomycetes</taxon>
        <taxon>Agaricomycetidae</taxon>
        <taxon>Boletales</taxon>
        <taxon>Suillineae</taxon>
        <taxon>Suillaceae</taxon>
        <taxon>Suillus</taxon>
    </lineage>
</organism>
<dbReference type="AlphaFoldDB" id="A0A9P7ANK3"/>
<keyword evidence="3" id="KW-0809">Transit peptide</keyword>
<evidence type="ECO:0000313" key="9">
    <source>
        <dbReference type="EMBL" id="KAG1793260.1"/>
    </source>
</evidence>
<feature type="region of interest" description="Disordered" evidence="8">
    <location>
        <begin position="28"/>
        <end position="64"/>
    </location>
</feature>
<dbReference type="Gene3D" id="3.40.50.300">
    <property type="entry name" value="P-loop containing nucleotide triphosphate hydrolases"/>
    <property type="match status" value="1"/>
</dbReference>
<evidence type="ECO:0000256" key="6">
    <source>
        <dbReference type="ARBA" id="ARBA00023274"/>
    </source>
</evidence>
<comment type="similarity">
    <text evidence="2">Belongs to the mitochondrion-specific ribosomal protein mS29 family.</text>
</comment>
<dbReference type="OrthoDB" id="274828at2759"/>
<sequence length="454" mass="50895">MLTLSVRCQRVSCQLFASSSTTPLAQTRSYATQPKKGQIVKQASQGFKGKKNTPSGQMEHGKKDKKMMAFQPLPVSQLPHPLFESDRPDTLALQSFHPEMLTRVVESQALKFPHNESDPFRIFGLPRNILVEFRLLSKPCSVIRSVTIDAINKLDAASDKNSKESRVVLTGPQGCGKSYLLLQALQYCNARDWLVLYIPRATNLVNSTTAYTYDMRTRTYSQPIFAYQTLQRFLKVNALRLEQLRTQTEIEIERRPPVPPGTPLVELINIGLKDQGHAPTVLGAVLEEIGKQTIFPVLLAVDDFQALYCKSHYRDQHFSAIKSYHLSMPRLLLEYASGQKSFARGAVFGAISMGNTTFPLPLELREALSLEHDRPYGPYVKRQPELVEYARGLERLAVPGSLSVPEAASVFEVWMKDRAVPSKPNDELFLTKYSEASGNARAFVWKGLLSSMSA</sequence>
<dbReference type="InterPro" id="IPR027417">
    <property type="entry name" value="P-loop_NTPase"/>
</dbReference>
<accession>A0A9P7ANK3</accession>
<evidence type="ECO:0000313" key="10">
    <source>
        <dbReference type="Proteomes" id="UP000719766"/>
    </source>
</evidence>
<proteinExistence type="inferred from homology"/>
<dbReference type="InterPro" id="IPR019368">
    <property type="entry name" value="Ribosomal_mS29"/>
</dbReference>
<protein>
    <recommendedName>
        <fullName evidence="7">Small ribosomal subunit protein mS29</fullName>
    </recommendedName>
</protein>
<evidence type="ECO:0000256" key="3">
    <source>
        <dbReference type="ARBA" id="ARBA00022946"/>
    </source>
</evidence>
<reference evidence="9" key="1">
    <citation type="journal article" date="2020" name="New Phytol.">
        <title>Comparative genomics reveals dynamic genome evolution in host specialist ectomycorrhizal fungi.</title>
        <authorList>
            <person name="Lofgren L.A."/>
            <person name="Nguyen N.H."/>
            <person name="Vilgalys R."/>
            <person name="Ruytinx J."/>
            <person name="Liao H.L."/>
            <person name="Branco S."/>
            <person name="Kuo A."/>
            <person name="LaButti K."/>
            <person name="Lipzen A."/>
            <person name="Andreopoulos W."/>
            <person name="Pangilinan J."/>
            <person name="Riley R."/>
            <person name="Hundley H."/>
            <person name="Na H."/>
            <person name="Barry K."/>
            <person name="Grigoriev I.V."/>
            <person name="Stajich J.E."/>
            <person name="Kennedy P.G."/>
        </authorList>
    </citation>
    <scope>NUCLEOTIDE SEQUENCE</scope>
    <source>
        <strain evidence="9">S12</strain>
    </source>
</reference>
<evidence type="ECO:0000256" key="2">
    <source>
        <dbReference type="ARBA" id="ARBA00009863"/>
    </source>
</evidence>
<dbReference type="PANTHER" id="PTHR12810">
    <property type="entry name" value="MITOCHONDRIAL 28S RIBOSOMAL PROTEIN S29"/>
    <property type="match status" value="1"/>
</dbReference>